<accession>A0ABW0J0P1</accession>
<dbReference type="SUPFAM" id="SSF56784">
    <property type="entry name" value="HAD-like"/>
    <property type="match status" value="1"/>
</dbReference>
<name>A0ABW0J0P1_9HYPH</name>
<reference evidence="4" key="1">
    <citation type="journal article" date="2019" name="Int. J. Syst. Evol. Microbiol.">
        <title>The Global Catalogue of Microorganisms (GCM) 10K type strain sequencing project: providing services to taxonomists for standard genome sequencing and annotation.</title>
        <authorList>
            <consortium name="The Broad Institute Genomics Platform"/>
            <consortium name="The Broad Institute Genome Sequencing Center for Infectious Disease"/>
            <person name="Wu L."/>
            <person name="Ma J."/>
        </authorList>
    </citation>
    <scope>NUCLEOTIDE SEQUENCE [LARGE SCALE GENOMIC DNA]</scope>
    <source>
        <strain evidence="4">NCAIM B.01391</strain>
    </source>
</reference>
<proteinExistence type="predicted"/>
<comment type="caution">
    <text evidence="3">The sequence shown here is derived from an EMBL/GenBank/DDBJ whole genome shotgun (WGS) entry which is preliminary data.</text>
</comment>
<dbReference type="RefSeq" id="WP_248307694.1">
    <property type="nucleotide sequence ID" value="NZ_JBHSLW010000080.1"/>
</dbReference>
<protein>
    <submittedName>
        <fullName evidence="3">Uncharacterized protein</fullName>
    </submittedName>
</protein>
<keyword evidence="2" id="KW-0472">Membrane</keyword>
<dbReference type="Gene3D" id="3.40.50.1000">
    <property type="entry name" value="HAD superfamily/HAD-like"/>
    <property type="match status" value="1"/>
</dbReference>
<keyword evidence="2" id="KW-1133">Transmembrane helix</keyword>
<keyword evidence="1" id="KW-1278">Translocase</keyword>
<dbReference type="EMBL" id="JBHSLW010000080">
    <property type="protein sequence ID" value="MFC5423581.1"/>
    <property type="molecule type" value="Genomic_DNA"/>
</dbReference>
<dbReference type="PANTHER" id="PTHR43520:SF8">
    <property type="entry name" value="P-TYPE CU(+) TRANSPORTER"/>
    <property type="match status" value="1"/>
</dbReference>
<evidence type="ECO:0000313" key="3">
    <source>
        <dbReference type="EMBL" id="MFC5423581.1"/>
    </source>
</evidence>
<dbReference type="PANTHER" id="PTHR43520">
    <property type="entry name" value="ATP7, ISOFORM B"/>
    <property type="match status" value="1"/>
</dbReference>
<sequence length="102" mass="10632">MADDAPALAQTDVGIAMGGGTDVAMEAAHIVLMREDWGLMADCFRIARRTMAVVKINVAAFYNLAGLSLAAFGIIPSDPGGFAPGDPDIGILANSSRLIRQK</sequence>
<evidence type="ECO:0000256" key="2">
    <source>
        <dbReference type="SAM" id="Phobius"/>
    </source>
</evidence>
<organism evidence="3 4">
    <name type="scientific">Bosea eneae</name>
    <dbReference type="NCBI Taxonomy" id="151454"/>
    <lineage>
        <taxon>Bacteria</taxon>
        <taxon>Pseudomonadati</taxon>
        <taxon>Pseudomonadota</taxon>
        <taxon>Alphaproteobacteria</taxon>
        <taxon>Hyphomicrobiales</taxon>
        <taxon>Boseaceae</taxon>
        <taxon>Bosea</taxon>
    </lineage>
</organism>
<dbReference type="InterPro" id="IPR036412">
    <property type="entry name" value="HAD-like_sf"/>
</dbReference>
<dbReference type="Proteomes" id="UP001596053">
    <property type="component" value="Unassembled WGS sequence"/>
</dbReference>
<dbReference type="InterPro" id="IPR023214">
    <property type="entry name" value="HAD_sf"/>
</dbReference>
<keyword evidence="2" id="KW-0812">Transmembrane</keyword>
<evidence type="ECO:0000256" key="1">
    <source>
        <dbReference type="ARBA" id="ARBA00022967"/>
    </source>
</evidence>
<keyword evidence="4" id="KW-1185">Reference proteome</keyword>
<gene>
    <name evidence="3" type="ORF">ACFPOB_28990</name>
</gene>
<feature type="transmembrane region" description="Helical" evidence="2">
    <location>
        <begin position="54"/>
        <end position="75"/>
    </location>
</feature>
<evidence type="ECO:0000313" key="4">
    <source>
        <dbReference type="Proteomes" id="UP001596053"/>
    </source>
</evidence>